<protein>
    <submittedName>
        <fullName evidence="2">Uncharacterized protein</fullName>
    </submittedName>
</protein>
<reference evidence="2" key="2">
    <citation type="submission" date="2020-05" db="UniProtKB">
        <authorList>
            <consortium name="EnsemblMetazoa"/>
        </authorList>
    </citation>
    <scope>IDENTIFICATION</scope>
    <source>
        <strain evidence="2">IAEA</strain>
    </source>
</reference>
<accession>A0A1A9Z8S5</accession>
<dbReference type="Proteomes" id="UP000092445">
    <property type="component" value="Unassembled WGS sequence"/>
</dbReference>
<reference evidence="3" key="1">
    <citation type="submission" date="2014-03" db="EMBL/GenBank/DDBJ databases">
        <authorList>
            <person name="Aksoy S."/>
            <person name="Warren W."/>
            <person name="Wilson R.K."/>
        </authorList>
    </citation>
    <scope>NUCLEOTIDE SEQUENCE [LARGE SCALE GENOMIC DNA]</scope>
    <source>
        <strain evidence="3">IAEA</strain>
    </source>
</reference>
<evidence type="ECO:0000256" key="1">
    <source>
        <dbReference type="SAM" id="SignalP"/>
    </source>
</evidence>
<dbReference type="AlphaFoldDB" id="A0A1A9Z8S5"/>
<organism evidence="2 3">
    <name type="scientific">Glossina pallidipes</name>
    <name type="common">Tsetse fly</name>
    <dbReference type="NCBI Taxonomy" id="7398"/>
    <lineage>
        <taxon>Eukaryota</taxon>
        <taxon>Metazoa</taxon>
        <taxon>Ecdysozoa</taxon>
        <taxon>Arthropoda</taxon>
        <taxon>Hexapoda</taxon>
        <taxon>Insecta</taxon>
        <taxon>Pterygota</taxon>
        <taxon>Neoptera</taxon>
        <taxon>Endopterygota</taxon>
        <taxon>Diptera</taxon>
        <taxon>Brachycera</taxon>
        <taxon>Muscomorpha</taxon>
        <taxon>Hippoboscoidea</taxon>
        <taxon>Glossinidae</taxon>
        <taxon>Glossina</taxon>
    </lineage>
</organism>
<sequence>MMNNIKLLVLHVVAVAVAVGVAIAVSAVDGSQNKITTKSNIIESNKSSFFYETLRVLKLSSKSERILPFLRKAGKQVIDFVVVVLVSHRITEASPYAMYIYINKIKQKCAEYIHQGTTLEILLDPKRDVMKPKDV</sequence>
<evidence type="ECO:0000313" key="3">
    <source>
        <dbReference type="Proteomes" id="UP000092445"/>
    </source>
</evidence>
<evidence type="ECO:0000313" key="2">
    <source>
        <dbReference type="EnsemblMetazoa" id="GPAI007250-PA"/>
    </source>
</evidence>
<feature type="chain" id="PRO_5008402639" evidence="1">
    <location>
        <begin position="25"/>
        <end position="135"/>
    </location>
</feature>
<dbReference type="EnsemblMetazoa" id="GPAI007250-RA">
    <property type="protein sequence ID" value="GPAI007250-PA"/>
    <property type="gene ID" value="GPAI007250"/>
</dbReference>
<feature type="signal peptide" evidence="1">
    <location>
        <begin position="1"/>
        <end position="24"/>
    </location>
</feature>
<keyword evidence="1" id="KW-0732">Signal</keyword>
<name>A0A1A9Z8S5_GLOPL</name>
<proteinExistence type="predicted"/>
<keyword evidence="3" id="KW-1185">Reference proteome</keyword>
<dbReference type="VEuPathDB" id="VectorBase:GPAI007250"/>